<evidence type="ECO:0000313" key="1">
    <source>
        <dbReference type="EnsemblMetazoa" id="AQUA014782-PA"/>
    </source>
</evidence>
<dbReference type="EnsemblMetazoa" id="AQUA014782-RA">
    <property type="protein sequence ID" value="AQUA014782-PA"/>
    <property type="gene ID" value="AQUA014782"/>
</dbReference>
<evidence type="ECO:0000313" key="2">
    <source>
        <dbReference type="Proteomes" id="UP000076407"/>
    </source>
</evidence>
<accession>A0A182XSG9</accession>
<keyword evidence="2" id="KW-1185">Reference proteome</keyword>
<proteinExistence type="predicted"/>
<dbReference type="VEuPathDB" id="VectorBase:AQUA014782"/>
<dbReference type="Proteomes" id="UP000076407">
    <property type="component" value="Unassembled WGS sequence"/>
</dbReference>
<sequence length="34" mass="3975">MIGFSHRLRVFSLASDPCVIKHSVVCKWLKRCEK</sequence>
<protein>
    <submittedName>
        <fullName evidence="1">Uncharacterized protein</fullName>
    </submittedName>
</protein>
<dbReference type="AlphaFoldDB" id="A0A182XSG9"/>
<organism evidence="1 2">
    <name type="scientific">Anopheles quadriannulatus</name>
    <name type="common">Mosquito</name>
    <dbReference type="NCBI Taxonomy" id="34691"/>
    <lineage>
        <taxon>Eukaryota</taxon>
        <taxon>Metazoa</taxon>
        <taxon>Ecdysozoa</taxon>
        <taxon>Arthropoda</taxon>
        <taxon>Hexapoda</taxon>
        <taxon>Insecta</taxon>
        <taxon>Pterygota</taxon>
        <taxon>Neoptera</taxon>
        <taxon>Endopterygota</taxon>
        <taxon>Diptera</taxon>
        <taxon>Nematocera</taxon>
        <taxon>Culicoidea</taxon>
        <taxon>Culicidae</taxon>
        <taxon>Anophelinae</taxon>
        <taxon>Anopheles</taxon>
    </lineage>
</organism>
<name>A0A182XSG9_ANOQN</name>
<reference evidence="1" key="1">
    <citation type="submission" date="2020-05" db="UniProtKB">
        <authorList>
            <consortium name="EnsemblMetazoa"/>
        </authorList>
    </citation>
    <scope>IDENTIFICATION</scope>
    <source>
        <strain evidence="1">SANGQUA</strain>
    </source>
</reference>